<gene>
    <name evidence="1" type="ORF">SAMN05216192_11740</name>
</gene>
<reference evidence="2" key="1">
    <citation type="submission" date="2016-10" db="EMBL/GenBank/DDBJ databases">
        <authorList>
            <person name="Varghese N."/>
            <person name="Submissions S."/>
        </authorList>
    </citation>
    <scope>NUCLEOTIDE SEQUENCE [LARGE SCALE GENOMIC DNA]</scope>
    <source>
        <strain evidence="2">CGMCC 1.11012</strain>
    </source>
</reference>
<dbReference type="AlphaFoldDB" id="A0A1G8TP10"/>
<name>A0A1G8TP10_9BACL</name>
<accession>A0A1G8TP10</accession>
<evidence type="ECO:0000313" key="2">
    <source>
        <dbReference type="Proteomes" id="UP000199050"/>
    </source>
</evidence>
<dbReference type="Proteomes" id="UP000199050">
    <property type="component" value="Unassembled WGS sequence"/>
</dbReference>
<protein>
    <submittedName>
        <fullName evidence="1">Uncharacterized protein</fullName>
    </submittedName>
</protein>
<dbReference type="EMBL" id="FNDX01000017">
    <property type="protein sequence ID" value="SDJ43291.1"/>
    <property type="molecule type" value="Genomic_DNA"/>
</dbReference>
<sequence length="218" mass="23486">MLSPSVKPVTADRPPFKVRGALTRREDLIASSVDVFGQLKASGTVTAGRLKVSGECRIARHCLAAQVNSFGSLRVHSLEAEQVRSSGYLSAEEVKAATFLAKGAVQLVRLTASESVIIRLSASSRINQLKTEGSLTVSSTLQGLSFFTKAFHRLNCCLLKGDSLHLEHTTAERVCGNRIFMGPGCRIQEVRYTESLHIDKASTVKTIVKLNSPGGTSE</sequence>
<evidence type="ECO:0000313" key="1">
    <source>
        <dbReference type="EMBL" id="SDJ43291.1"/>
    </source>
</evidence>
<organism evidence="1 2">
    <name type="scientific">Paenibacillus typhae</name>
    <dbReference type="NCBI Taxonomy" id="1174501"/>
    <lineage>
        <taxon>Bacteria</taxon>
        <taxon>Bacillati</taxon>
        <taxon>Bacillota</taxon>
        <taxon>Bacilli</taxon>
        <taxon>Bacillales</taxon>
        <taxon>Paenibacillaceae</taxon>
        <taxon>Paenibacillus</taxon>
    </lineage>
</organism>
<keyword evidence="2" id="KW-1185">Reference proteome</keyword>
<dbReference type="RefSeq" id="WP_139171994.1">
    <property type="nucleotide sequence ID" value="NZ_CBCSKY010000024.1"/>
</dbReference>
<dbReference type="STRING" id="1174501.SAMN05216192_11740"/>
<proteinExistence type="predicted"/>
<dbReference type="OrthoDB" id="1730007at2"/>